<dbReference type="Pfam" id="PF04100">
    <property type="entry name" value="Vps53_N"/>
    <property type="match status" value="2"/>
</dbReference>
<dbReference type="InterPro" id="IPR007234">
    <property type="entry name" value="Vps53_N"/>
</dbReference>
<gene>
    <name evidence="4" type="ORF">PGABG01_0724600</name>
</gene>
<name>A0ABY1ULD2_9APIC</name>
<dbReference type="InterPro" id="IPR039766">
    <property type="entry name" value="Vps53"/>
</dbReference>
<sequence length="1116" mass="131675">MIPLKIEAKMKDSDSDIKIESNADPNVESNADPNVESNIDPNVESNADPNVESNSDPNVESNADPNVESNSDPNVESNADPNVESNADPNVESNVESNVDRVAFLGEENKIYANEEDENFVNNYINENIINLKSVDNYLEKMDNKIKELDENINDRVQKYILMKNEYEKLFKSIKERTKLINNIINDIDKKTEKNEDALIILCKDIKKLDTGKQNVTQTIILLKRIVILITSISKLKKKAIKREYKDCIYLIHIIKEMLTHFSDLKTNNKLRNIYHETKILFKDLKNQIKEDINLIYDPHILIEKNMVILNDHLIPIEKNNHDSINNNKKDDIDNNNNNNNNNHHHNNNNHHLNNHNNNHHNNNHHNNNHHSYIRINLFDACNCLYYLNSSLIKKVSKKFTNFFLEKFIFIFKNQAHTLDSIDRRISWIKRALNNYDNVYSHIFPSIYNIPFHIVTKFCLITQKHVLKIMSSSIEHTNNPTDLIKTVINVINFENFLNKNIKYYSSNEIPPIHDYSSLDLPFPELLIQKSLPKKEIEKENMNADLSSIKKNKNYITNEDQQKVLNLSVHNHNEPCEQIKFLDKNKNTQLINNYLYMEGITSNQDENNIIFTHNNNNMMNICQSVKNFKGAISCSFDSFLCNWLKCEEKKILNKFESIINEQKEDYISDIKNYKCIKDIANIDFNNFDINEINNINLDTSNNTYYYNNKDIKIIEQNIYNNDNVYKSSYSIFHLYKNYINMILLFSKCQTLYDFILFFKTLLFKYSEELNKRIIEKIQESQEIEHIKLLSILINTCSYINGQMNEAYEQLKTNMDPSYFIYISFKDEEKYFLNIKTKCIKNIILYIKEKIKNIISNITIVNIYDINNICEKSIYMNNIKKLLYQYFSFFKNIFDNTCLTYLLEKTTTLIIQQFYDTIFSFTYITNITAQQLLLDSYEMQKVLFKMTDILNGTNQSKQKTQKINQHKNYDKLQSENIQTAHNITSKENTTNKNLLPLQEINLLSESHINIEYTEEETIIPQTYYNYVTSRLNKIQFLLKIFLSNIYDINAFNLLLTENNNICNIEEIEKILTMKYDQDKYLEEDNKINKDYMLDIKKTGIRAAEELKNFISKMTHLQK</sequence>
<dbReference type="PANTHER" id="PTHR12820:SF0">
    <property type="entry name" value="VACUOLAR PROTEIN SORTING-ASSOCIATED PROTEIN 53 HOMOLOG"/>
    <property type="match status" value="1"/>
</dbReference>
<feature type="domain" description="Vps53 N-terminal" evidence="3">
    <location>
        <begin position="130"/>
        <end position="297"/>
    </location>
</feature>
<evidence type="ECO:0000259" key="3">
    <source>
        <dbReference type="Pfam" id="PF04100"/>
    </source>
</evidence>
<dbReference type="EMBL" id="LT969430">
    <property type="protein sequence ID" value="SOV13102.1"/>
    <property type="molecule type" value="Genomic_DNA"/>
</dbReference>
<feature type="domain" description="Vps53 N-terminal" evidence="3">
    <location>
        <begin position="358"/>
        <end position="662"/>
    </location>
</feature>
<feature type="region of interest" description="Disordered" evidence="2">
    <location>
        <begin position="1"/>
        <end position="96"/>
    </location>
</feature>
<feature type="region of interest" description="Disordered" evidence="2">
    <location>
        <begin position="326"/>
        <end position="368"/>
    </location>
</feature>
<feature type="compositionally biased region" description="Basic residues" evidence="2">
    <location>
        <begin position="358"/>
        <end position="368"/>
    </location>
</feature>
<dbReference type="PANTHER" id="PTHR12820">
    <property type="entry name" value="VACUOLAR SORTING PROTEIN 53"/>
    <property type="match status" value="1"/>
</dbReference>
<evidence type="ECO:0000256" key="2">
    <source>
        <dbReference type="SAM" id="MobiDB-lite"/>
    </source>
</evidence>
<dbReference type="Proteomes" id="UP000831156">
    <property type="component" value="Chromosome 7"/>
</dbReference>
<keyword evidence="1" id="KW-0175">Coiled coil</keyword>
<evidence type="ECO:0000256" key="1">
    <source>
        <dbReference type="SAM" id="Coils"/>
    </source>
</evidence>
<keyword evidence="5" id="KW-1185">Reference proteome</keyword>
<feature type="coiled-coil region" evidence="1">
    <location>
        <begin position="132"/>
        <end position="159"/>
    </location>
</feature>
<protein>
    <submittedName>
        <fullName evidence="4">Vacuolar protein sorting-associated protein 53, putative</fullName>
    </submittedName>
</protein>
<feature type="compositionally biased region" description="Polar residues" evidence="2">
    <location>
        <begin position="23"/>
        <end position="96"/>
    </location>
</feature>
<accession>A0ABY1ULD2</accession>
<proteinExistence type="predicted"/>
<organism evidence="4 5">
    <name type="scientific">Plasmodium gaboni</name>
    <dbReference type="NCBI Taxonomy" id="647221"/>
    <lineage>
        <taxon>Eukaryota</taxon>
        <taxon>Sar</taxon>
        <taxon>Alveolata</taxon>
        <taxon>Apicomplexa</taxon>
        <taxon>Aconoidasida</taxon>
        <taxon>Haemosporida</taxon>
        <taxon>Plasmodiidae</taxon>
        <taxon>Plasmodium</taxon>
        <taxon>Plasmodium (Laverania)</taxon>
    </lineage>
</organism>
<evidence type="ECO:0000313" key="4">
    <source>
        <dbReference type="EMBL" id="SOV13102.1"/>
    </source>
</evidence>
<evidence type="ECO:0000313" key="5">
    <source>
        <dbReference type="Proteomes" id="UP000831156"/>
    </source>
</evidence>
<reference evidence="4" key="1">
    <citation type="submission" date="2016-09" db="EMBL/GenBank/DDBJ databases">
        <authorList>
            <consortium name="Pathogen Informatics"/>
            <person name="Sun Q."/>
            <person name="Inoue M."/>
        </authorList>
    </citation>
    <scope>NUCLEOTIDE SEQUENCE</scope>
</reference>
<feature type="compositionally biased region" description="Basic and acidic residues" evidence="2">
    <location>
        <begin position="1"/>
        <end position="21"/>
    </location>
</feature>